<dbReference type="EMBL" id="JAUEPS010000019">
    <property type="protein sequence ID" value="KAK0457932.1"/>
    <property type="molecule type" value="Genomic_DNA"/>
</dbReference>
<dbReference type="GO" id="GO:0003723">
    <property type="term" value="F:RNA binding"/>
    <property type="evidence" value="ECO:0007669"/>
    <property type="project" value="UniProtKB-UniRule"/>
</dbReference>
<evidence type="ECO:0000256" key="1">
    <source>
        <dbReference type="PROSITE-ProRule" id="PRU00266"/>
    </source>
</evidence>
<sequence length="65" mass="6703">MPNFQAQGDTNVLSYQESVVGPSNKAEWTVICKVSGEIKGIGVGPSKSAAKERAAKQALQGLGVA</sequence>
<evidence type="ECO:0000313" key="3">
    <source>
        <dbReference type="EMBL" id="KAK0457932.1"/>
    </source>
</evidence>
<dbReference type="SMART" id="SM00358">
    <property type="entry name" value="DSRM"/>
    <property type="match status" value="1"/>
</dbReference>
<evidence type="ECO:0000313" key="4">
    <source>
        <dbReference type="Proteomes" id="UP001175211"/>
    </source>
</evidence>
<keyword evidence="4" id="KW-1185">Reference proteome</keyword>
<dbReference type="Proteomes" id="UP001175211">
    <property type="component" value="Unassembled WGS sequence"/>
</dbReference>
<organism evidence="3 4">
    <name type="scientific">Armillaria tabescens</name>
    <name type="common">Ringless honey mushroom</name>
    <name type="synonym">Agaricus tabescens</name>
    <dbReference type="NCBI Taxonomy" id="1929756"/>
    <lineage>
        <taxon>Eukaryota</taxon>
        <taxon>Fungi</taxon>
        <taxon>Dikarya</taxon>
        <taxon>Basidiomycota</taxon>
        <taxon>Agaricomycotina</taxon>
        <taxon>Agaricomycetes</taxon>
        <taxon>Agaricomycetidae</taxon>
        <taxon>Agaricales</taxon>
        <taxon>Marasmiineae</taxon>
        <taxon>Physalacriaceae</taxon>
        <taxon>Desarmillaria</taxon>
    </lineage>
</organism>
<protein>
    <recommendedName>
        <fullName evidence="2">DRBM domain-containing protein</fullName>
    </recommendedName>
</protein>
<dbReference type="Gene3D" id="3.30.160.20">
    <property type="match status" value="1"/>
</dbReference>
<reference evidence="3" key="1">
    <citation type="submission" date="2023-06" db="EMBL/GenBank/DDBJ databases">
        <authorList>
            <consortium name="Lawrence Berkeley National Laboratory"/>
            <person name="Ahrendt S."/>
            <person name="Sahu N."/>
            <person name="Indic B."/>
            <person name="Wong-Bajracharya J."/>
            <person name="Merenyi Z."/>
            <person name="Ke H.-M."/>
            <person name="Monk M."/>
            <person name="Kocsube S."/>
            <person name="Drula E."/>
            <person name="Lipzen A."/>
            <person name="Balint B."/>
            <person name="Henrissat B."/>
            <person name="Andreopoulos B."/>
            <person name="Martin F.M."/>
            <person name="Harder C.B."/>
            <person name="Rigling D."/>
            <person name="Ford K.L."/>
            <person name="Foster G.D."/>
            <person name="Pangilinan J."/>
            <person name="Papanicolaou A."/>
            <person name="Barry K."/>
            <person name="LaButti K."/>
            <person name="Viragh M."/>
            <person name="Koriabine M."/>
            <person name="Yan M."/>
            <person name="Riley R."/>
            <person name="Champramary S."/>
            <person name="Plett K.L."/>
            <person name="Tsai I.J."/>
            <person name="Slot J."/>
            <person name="Sipos G."/>
            <person name="Plett J."/>
            <person name="Nagy L.G."/>
            <person name="Grigoriev I.V."/>
        </authorList>
    </citation>
    <scope>NUCLEOTIDE SEQUENCE</scope>
    <source>
        <strain evidence="3">CCBAS 213</strain>
    </source>
</reference>
<evidence type="ECO:0000259" key="2">
    <source>
        <dbReference type="PROSITE" id="PS50137"/>
    </source>
</evidence>
<accession>A0AA39KBJ2</accession>
<dbReference type="AlphaFoldDB" id="A0AA39KBJ2"/>
<dbReference type="GeneID" id="85356816"/>
<feature type="domain" description="DRBM" evidence="2">
    <location>
        <begin position="1"/>
        <end position="64"/>
    </location>
</feature>
<comment type="caution">
    <text evidence="3">The sequence shown here is derived from an EMBL/GenBank/DDBJ whole genome shotgun (WGS) entry which is preliminary data.</text>
</comment>
<dbReference type="RefSeq" id="XP_060330224.1">
    <property type="nucleotide sequence ID" value="XM_060473268.1"/>
</dbReference>
<dbReference type="InterPro" id="IPR014720">
    <property type="entry name" value="dsRBD_dom"/>
</dbReference>
<proteinExistence type="predicted"/>
<dbReference type="Pfam" id="PF00035">
    <property type="entry name" value="dsrm"/>
    <property type="match status" value="1"/>
</dbReference>
<keyword evidence="1" id="KW-0694">RNA-binding</keyword>
<dbReference type="SUPFAM" id="SSF54768">
    <property type="entry name" value="dsRNA-binding domain-like"/>
    <property type="match status" value="1"/>
</dbReference>
<dbReference type="PROSITE" id="PS50137">
    <property type="entry name" value="DS_RBD"/>
    <property type="match status" value="1"/>
</dbReference>
<name>A0AA39KBJ2_ARMTA</name>
<gene>
    <name evidence="3" type="ORF">EV420DRAFT_1545394</name>
</gene>